<evidence type="ECO:0000259" key="3">
    <source>
        <dbReference type="Pfam" id="PF04052"/>
    </source>
</evidence>
<dbReference type="EMBL" id="AP027079">
    <property type="protein sequence ID" value="BDU69796.1"/>
    <property type="molecule type" value="Genomic_DNA"/>
</dbReference>
<gene>
    <name evidence="4" type="primary">tolB</name>
    <name evidence="4" type="ORF">GETHOR_18970</name>
</gene>
<dbReference type="SUPFAM" id="SSF69304">
    <property type="entry name" value="Tricorn protease N-terminal domain"/>
    <property type="match status" value="1"/>
</dbReference>
<sequence length="426" mass="46317">MPRFLIRTFLCALAALGLSAQQTEVVLSASSSAKLVLAMPAPKLTGIEDGLVATEFTAVLKRDLDETGVFAVLQERLPADAAPAKAWKEAGAQWLLTVRLTRAAGGELQLDASALDTAAEKAVFTKPYKADRLVPLRRLAHALADDLVARLTGERGVASSRVVFVRQMAPGVKELFQIDRDGANLVQLTRHGSLTLSPTVASDGRLAYVTYKGGAPEIWGQRRRDGAHEKLYPLSGAGGMVSTPVWSPDGKRLAFVQLDRRGNSDIMILDLGTGRARRLTDGNGINTEPTWNPNGTQIAFTSDREGGPQVFLMQDDGSNLRRLTAEGTYNASPAWSPNGAMVAYVSRFEGKFDLFIYKLGEGKAYQITTGVSTSESPAWSPDERRLVFTSNRFGSMQIFTTDLSGRQVVRMTELPNCQSPKWTRAR</sequence>
<dbReference type="Pfam" id="PF07676">
    <property type="entry name" value="PD40"/>
    <property type="match status" value="5"/>
</dbReference>
<keyword evidence="2" id="KW-0732">Signal</keyword>
<dbReference type="InterPro" id="IPR011659">
    <property type="entry name" value="WD40"/>
</dbReference>
<name>A0ABM8DRZ7_9BACT</name>
<dbReference type="Gene3D" id="2.120.10.60">
    <property type="entry name" value="Tricorn protease N-terminal domain"/>
    <property type="match status" value="1"/>
</dbReference>
<dbReference type="SUPFAM" id="SSF52964">
    <property type="entry name" value="TolB, N-terminal domain"/>
    <property type="match status" value="1"/>
</dbReference>
<feature type="signal peptide" evidence="2">
    <location>
        <begin position="1"/>
        <end position="20"/>
    </location>
</feature>
<reference evidence="5" key="1">
    <citation type="journal article" date="2023" name="Int. J. Syst. Evol. Microbiol.">
        <title>Mesoterricola silvestris gen. nov., sp. nov., Mesoterricola sediminis sp. nov., Geothrix oryzae sp. nov., Geothrix edaphica sp. nov., Geothrix rubra sp. nov., and Geothrix limicola sp. nov., six novel members of Acidobacteriota isolated from soils.</title>
        <authorList>
            <person name="Itoh H."/>
            <person name="Sugisawa Y."/>
            <person name="Mise K."/>
            <person name="Xu Z."/>
            <person name="Kuniyasu M."/>
            <person name="Ushijima N."/>
            <person name="Kawano K."/>
            <person name="Kobayashi E."/>
            <person name="Shiratori Y."/>
            <person name="Masuda Y."/>
            <person name="Senoo K."/>
        </authorList>
    </citation>
    <scope>NUCLEOTIDE SEQUENCE [LARGE SCALE GENOMIC DNA]</scope>
    <source>
        <strain evidence="5">Red222</strain>
    </source>
</reference>
<evidence type="ECO:0000256" key="1">
    <source>
        <dbReference type="ARBA" id="ARBA00009820"/>
    </source>
</evidence>
<dbReference type="PANTHER" id="PTHR36842:SF1">
    <property type="entry name" value="PROTEIN TOLB"/>
    <property type="match status" value="1"/>
</dbReference>
<proteinExistence type="inferred from homology"/>
<protein>
    <submittedName>
        <fullName evidence="4">Protein TolB</fullName>
    </submittedName>
</protein>
<accession>A0ABM8DRZ7</accession>
<evidence type="ECO:0000256" key="2">
    <source>
        <dbReference type="SAM" id="SignalP"/>
    </source>
</evidence>
<feature type="chain" id="PRO_5047238287" evidence="2">
    <location>
        <begin position="21"/>
        <end position="426"/>
    </location>
</feature>
<dbReference type="PANTHER" id="PTHR36842">
    <property type="entry name" value="PROTEIN TOLB HOMOLOG"/>
    <property type="match status" value="1"/>
</dbReference>
<dbReference type="Gene3D" id="3.40.50.10070">
    <property type="entry name" value="TolB, N-terminal domain"/>
    <property type="match status" value="1"/>
</dbReference>
<dbReference type="InterPro" id="IPR011042">
    <property type="entry name" value="6-blade_b-propeller_TolB-like"/>
</dbReference>
<comment type="similarity">
    <text evidence="1">Belongs to the TolB family.</text>
</comment>
<organism evidence="4 5">
    <name type="scientific">Geothrix oryzae</name>
    <dbReference type="NCBI Taxonomy" id="2927975"/>
    <lineage>
        <taxon>Bacteria</taxon>
        <taxon>Pseudomonadati</taxon>
        <taxon>Acidobacteriota</taxon>
        <taxon>Holophagae</taxon>
        <taxon>Holophagales</taxon>
        <taxon>Holophagaceae</taxon>
        <taxon>Geothrix</taxon>
    </lineage>
</organism>
<keyword evidence="5" id="KW-1185">Reference proteome</keyword>
<evidence type="ECO:0000313" key="5">
    <source>
        <dbReference type="Proteomes" id="UP001242010"/>
    </source>
</evidence>
<dbReference type="Gene3D" id="2.120.10.30">
    <property type="entry name" value="TolB, C-terminal domain"/>
    <property type="match status" value="1"/>
</dbReference>
<feature type="domain" description="TolB N-terminal" evidence="3">
    <location>
        <begin position="29"/>
        <end position="122"/>
    </location>
</feature>
<dbReference type="InterPro" id="IPR007195">
    <property type="entry name" value="TolB_N"/>
</dbReference>
<dbReference type="Proteomes" id="UP001242010">
    <property type="component" value="Chromosome"/>
</dbReference>
<dbReference type="RefSeq" id="WP_286353517.1">
    <property type="nucleotide sequence ID" value="NZ_AP027079.1"/>
</dbReference>
<evidence type="ECO:0000313" key="4">
    <source>
        <dbReference type="EMBL" id="BDU69796.1"/>
    </source>
</evidence>
<dbReference type="Pfam" id="PF04052">
    <property type="entry name" value="TolB_N"/>
    <property type="match status" value="1"/>
</dbReference>